<evidence type="ECO:0000313" key="2">
    <source>
        <dbReference type="EMBL" id="RXE58727.1"/>
    </source>
</evidence>
<dbReference type="EMBL" id="RLII01000014">
    <property type="protein sequence ID" value="RXE58727.1"/>
    <property type="molecule type" value="Genomic_DNA"/>
</dbReference>
<dbReference type="SUPFAM" id="SSF50341">
    <property type="entry name" value="CheW-like"/>
    <property type="match status" value="1"/>
</dbReference>
<protein>
    <submittedName>
        <fullName evidence="2">Purine-binding chemotaxis protein CheW</fullName>
    </submittedName>
</protein>
<dbReference type="Gene3D" id="2.30.30.40">
    <property type="entry name" value="SH3 Domains"/>
    <property type="match status" value="1"/>
</dbReference>
<proteinExistence type="predicted"/>
<evidence type="ECO:0000313" key="3">
    <source>
        <dbReference type="Proteomes" id="UP000289166"/>
    </source>
</evidence>
<dbReference type="PROSITE" id="PS50851">
    <property type="entry name" value="CHEW"/>
    <property type="match status" value="1"/>
</dbReference>
<dbReference type="InterPro" id="IPR002545">
    <property type="entry name" value="CheW-lke_dom"/>
</dbReference>
<dbReference type="InterPro" id="IPR036061">
    <property type="entry name" value="CheW-like_dom_sf"/>
</dbReference>
<dbReference type="OrthoDB" id="9794382at2"/>
<dbReference type="GO" id="GO:0005829">
    <property type="term" value="C:cytosol"/>
    <property type="evidence" value="ECO:0007669"/>
    <property type="project" value="TreeGrafter"/>
</dbReference>
<gene>
    <name evidence="2" type="ORF">EFD62_11180</name>
</gene>
<dbReference type="PANTHER" id="PTHR22617">
    <property type="entry name" value="CHEMOTAXIS SENSOR HISTIDINE KINASE-RELATED"/>
    <property type="match status" value="1"/>
</dbReference>
<keyword evidence="3" id="KW-1185">Reference proteome</keyword>
<name>A0A4Q0I4L2_9FIRM</name>
<dbReference type="GO" id="GO:0006935">
    <property type="term" value="P:chemotaxis"/>
    <property type="evidence" value="ECO:0007669"/>
    <property type="project" value="InterPro"/>
</dbReference>
<sequence length="141" mass="15758">MNELLTSLYVAYELADEKYAIKISDVHEIIKMQNITPIPNSQPFLEGVINLRGKIIPVVNLHKRLGLVNYTSTKKTRIVVVKSRGEMIGIVVDKVNHVIRFSDIQPPPEMVAGIDGSYFDGIGITDEGVVSILKIDYVLHE</sequence>
<evidence type="ECO:0000259" key="1">
    <source>
        <dbReference type="PROSITE" id="PS50851"/>
    </source>
</evidence>
<comment type="caution">
    <text evidence="2">The sequence shown here is derived from an EMBL/GenBank/DDBJ whole genome shotgun (WGS) entry which is preliminary data.</text>
</comment>
<dbReference type="Pfam" id="PF01584">
    <property type="entry name" value="CheW"/>
    <property type="match status" value="1"/>
</dbReference>
<dbReference type="Gene3D" id="2.40.50.180">
    <property type="entry name" value="CheA-289, Domain 4"/>
    <property type="match status" value="1"/>
</dbReference>
<organism evidence="2 3">
    <name type="scientific">Acetivibrio mesophilus</name>
    <dbReference type="NCBI Taxonomy" id="2487273"/>
    <lineage>
        <taxon>Bacteria</taxon>
        <taxon>Bacillati</taxon>
        <taxon>Bacillota</taxon>
        <taxon>Clostridia</taxon>
        <taxon>Eubacteriales</taxon>
        <taxon>Oscillospiraceae</taxon>
        <taxon>Acetivibrio</taxon>
    </lineage>
</organism>
<dbReference type="InterPro" id="IPR039315">
    <property type="entry name" value="CheW"/>
</dbReference>
<dbReference type="SMART" id="SM00260">
    <property type="entry name" value="CheW"/>
    <property type="match status" value="1"/>
</dbReference>
<feature type="domain" description="CheW-like" evidence="1">
    <location>
        <begin position="6"/>
        <end position="141"/>
    </location>
</feature>
<dbReference type="RefSeq" id="WP_083225285.1">
    <property type="nucleotide sequence ID" value="NZ_RLII01000014.1"/>
</dbReference>
<dbReference type="AlphaFoldDB" id="A0A4Q0I4L2"/>
<dbReference type="PANTHER" id="PTHR22617:SF23">
    <property type="entry name" value="CHEMOTAXIS PROTEIN CHEW"/>
    <property type="match status" value="1"/>
</dbReference>
<accession>A0A4Q0I4L2</accession>
<dbReference type="GO" id="GO:0007165">
    <property type="term" value="P:signal transduction"/>
    <property type="evidence" value="ECO:0007669"/>
    <property type="project" value="InterPro"/>
</dbReference>
<dbReference type="Proteomes" id="UP000289166">
    <property type="component" value="Unassembled WGS sequence"/>
</dbReference>
<reference evidence="3" key="1">
    <citation type="submission" date="2018-11" db="EMBL/GenBank/DDBJ databases">
        <title>Genome sequencing of a novel mesophilic and cellulolytic organism within the genus Hungateiclostridium.</title>
        <authorList>
            <person name="Rettenmaier R."/>
            <person name="Liebl W."/>
            <person name="Zverlov V."/>
        </authorList>
    </citation>
    <scope>NUCLEOTIDE SEQUENCE [LARGE SCALE GENOMIC DNA]</scope>
    <source>
        <strain evidence="3">N2K1</strain>
    </source>
</reference>